<dbReference type="InterPro" id="IPR022227">
    <property type="entry name" value="DUF3754"/>
</dbReference>
<sequence>MASFVRRAGELSQKVLPTYKAVYRKVKPQVVNTSRYVAKRLGPPLQRSSRYLLNAARPHVQRTTSVIAAKLEPHTKSLKESFNRRLLSVAPGLSVTRQTEALTEGQVPEAAPEEEDDFRERYIPLTRKSVIRQLMQKEDFLTAEEKKYYEDFTLSLDSAIVNKYNGVLQELKNLFDPINPDKDTIETRKWNPRERQDSEFWLLQRLEDLMEKANFHELPQPIVERAMQEHEVGDGIRVAVDTTKYDVLKFWALGREKIPVTLPWYRALFQRPKTVKPKLYYKRIVVAIRFKRDQKLILKSFKEIPVNSLEMILPDGKLKIGKFDKRIFTASVTLATLGVIAKVVTVLASMNVDWTLMMTGVTGLLAAQRWTSYKNKRNQYLADLSRLLYFKNVANNRGLLALLVDRAEDETFKQALLVYTFLLANRPASMLDQRSLEMSPNELGGLSRLQLEERVEQYIYKVTGTQVEVDSAEAIMLLKKFGIVSEQDDKLHVLPLKAAMRNLPQQPQSLVARASEGDIAEGYDRDVFAETEEQYEKEEQVQKRVGWF</sequence>
<dbReference type="Proteomes" id="UP000828390">
    <property type="component" value="Unassembled WGS sequence"/>
</dbReference>
<accession>A0A9D4E8J1</accession>
<evidence type="ECO:0000256" key="1">
    <source>
        <dbReference type="ARBA" id="ARBA00022553"/>
    </source>
</evidence>
<name>A0A9D4E8J1_DREPO</name>
<reference evidence="2" key="1">
    <citation type="journal article" date="2019" name="bioRxiv">
        <title>The Genome of the Zebra Mussel, Dreissena polymorpha: A Resource for Invasive Species Research.</title>
        <authorList>
            <person name="McCartney M.A."/>
            <person name="Auch B."/>
            <person name="Kono T."/>
            <person name="Mallez S."/>
            <person name="Zhang Y."/>
            <person name="Obille A."/>
            <person name="Becker A."/>
            <person name="Abrahante J.E."/>
            <person name="Garbe J."/>
            <person name="Badalamenti J.P."/>
            <person name="Herman A."/>
            <person name="Mangelson H."/>
            <person name="Liachko I."/>
            <person name="Sullivan S."/>
            <person name="Sone E.D."/>
            <person name="Koren S."/>
            <person name="Silverstein K.A.T."/>
            <person name="Beckman K.B."/>
            <person name="Gohl D.M."/>
        </authorList>
    </citation>
    <scope>NUCLEOTIDE SEQUENCE</scope>
    <source>
        <strain evidence="2">Duluth1</strain>
        <tissue evidence="2">Whole animal</tissue>
    </source>
</reference>
<dbReference type="Pfam" id="PF12576">
    <property type="entry name" value="DUF3754"/>
    <property type="match status" value="1"/>
</dbReference>
<dbReference type="OrthoDB" id="2020015at2759"/>
<evidence type="ECO:0000313" key="2">
    <source>
        <dbReference type="EMBL" id="KAH3775133.1"/>
    </source>
</evidence>
<reference evidence="2" key="2">
    <citation type="submission" date="2020-11" db="EMBL/GenBank/DDBJ databases">
        <authorList>
            <person name="McCartney M.A."/>
            <person name="Auch B."/>
            <person name="Kono T."/>
            <person name="Mallez S."/>
            <person name="Becker A."/>
            <person name="Gohl D.M."/>
            <person name="Silverstein K.A.T."/>
            <person name="Koren S."/>
            <person name="Bechman K.B."/>
            <person name="Herman A."/>
            <person name="Abrahante J.E."/>
            <person name="Garbe J."/>
        </authorList>
    </citation>
    <scope>NUCLEOTIDE SEQUENCE</scope>
    <source>
        <strain evidence="2">Duluth1</strain>
        <tissue evidence="2">Whole animal</tissue>
    </source>
</reference>
<evidence type="ECO:0008006" key="4">
    <source>
        <dbReference type="Google" id="ProtNLM"/>
    </source>
</evidence>
<proteinExistence type="predicted"/>
<protein>
    <recommendedName>
        <fullName evidence="4">Transmembrane protein 143</fullName>
    </recommendedName>
</protein>
<dbReference type="AlphaFoldDB" id="A0A9D4E8J1"/>
<comment type="caution">
    <text evidence="2">The sequence shown here is derived from an EMBL/GenBank/DDBJ whole genome shotgun (WGS) entry which is preliminary data.</text>
</comment>
<dbReference type="PANTHER" id="PTHR16095:SF11">
    <property type="entry name" value="TRANSMEMBRANE PROTEIN 143"/>
    <property type="match status" value="1"/>
</dbReference>
<organism evidence="2 3">
    <name type="scientific">Dreissena polymorpha</name>
    <name type="common">Zebra mussel</name>
    <name type="synonym">Mytilus polymorpha</name>
    <dbReference type="NCBI Taxonomy" id="45954"/>
    <lineage>
        <taxon>Eukaryota</taxon>
        <taxon>Metazoa</taxon>
        <taxon>Spiralia</taxon>
        <taxon>Lophotrochozoa</taxon>
        <taxon>Mollusca</taxon>
        <taxon>Bivalvia</taxon>
        <taxon>Autobranchia</taxon>
        <taxon>Heteroconchia</taxon>
        <taxon>Euheterodonta</taxon>
        <taxon>Imparidentia</taxon>
        <taxon>Neoheterodontei</taxon>
        <taxon>Myida</taxon>
        <taxon>Dreissenoidea</taxon>
        <taxon>Dreissenidae</taxon>
        <taxon>Dreissena</taxon>
    </lineage>
</organism>
<gene>
    <name evidence="2" type="ORF">DPMN_176530</name>
</gene>
<dbReference type="PANTHER" id="PTHR16095">
    <property type="entry name" value="TRANSMEMBRANE PROTEIN 143 FAMILY MEMBER"/>
    <property type="match status" value="1"/>
</dbReference>
<evidence type="ECO:0000313" key="3">
    <source>
        <dbReference type="Proteomes" id="UP000828390"/>
    </source>
</evidence>
<keyword evidence="3" id="KW-1185">Reference proteome</keyword>
<dbReference type="EMBL" id="JAIWYP010000009">
    <property type="protein sequence ID" value="KAH3775133.1"/>
    <property type="molecule type" value="Genomic_DNA"/>
</dbReference>
<keyword evidence="1" id="KW-0597">Phosphoprotein</keyword>